<name>A0A3A4RYA6_9STRE</name>
<evidence type="ECO:0000313" key="2">
    <source>
        <dbReference type="EMBL" id="RJP79997.1"/>
    </source>
</evidence>
<dbReference type="RefSeq" id="WP_142924853.1">
    <property type="nucleotide sequence ID" value="NZ_PTQV01000061.1"/>
</dbReference>
<feature type="non-terminal residue" evidence="2">
    <location>
        <position position="1"/>
    </location>
</feature>
<dbReference type="Pfam" id="PF07564">
    <property type="entry name" value="DUF1542"/>
    <property type="match status" value="1"/>
</dbReference>
<dbReference type="Proteomes" id="UP000266144">
    <property type="component" value="Unassembled WGS sequence"/>
</dbReference>
<evidence type="ECO:0000313" key="3">
    <source>
        <dbReference type="Proteomes" id="UP000266144"/>
    </source>
</evidence>
<feature type="non-terminal residue" evidence="2">
    <location>
        <position position="77"/>
    </location>
</feature>
<dbReference type="InterPro" id="IPR011439">
    <property type="entry name" value="DUF1542"/>
</dbReference>
<evidence type="ECO:0000259" key="1">
    <source>
        <dbReference type="Pfam" id="PF07564"/>
    </source>
</evidence>
<protein>
    <recommendedName>
        <fullName evidence="1">DUF1542 domain-containing protein</fullName>
    </recommendedName>
</protein>
<gene>
    <name evidence="2" type="ORF">C5O68_09300</name>
</gene>
<accession>A0A3A4RYA6</accession>
<dbReference type="EMBL" id="PTQV01000061">
    <property type="protein sequence ID" value="RJP79997.1"/>
    <property type="molecule type" value="Genomic_DNA"/>
</dbReference>
<dbReference type="AlphaFoldDB" id="A0A3A4RYA6"/>
<feature type="domain" description="DUF1542" evidence="1">
    <location>
        <begin position="1"/>
        <end position="64"/>
    </location>
</feature>
<proteinExistence type="predicted"/>
<sequence>ATDKKNGFNNIQHLTEEEKNAAIKKVDDALKKAQTAIDAATNQAGIDAAKQEFETTLNQVNPTAQANGNAKQTLTQK</sequence>
<organism evidence="2 3">
    <name type="scientific">Streptococcus pseudopneumoniae</name>
    <dbReference type="NCBI Taxonomy" id="257758"/>
    <lineage>
        <taxon>Bacteria</taxon>
        <taxon>Bacillati</taxon>
        <taxon>Bacillota</taxon>
        <taxon>Bacilli</taxon>
        <taxon>Lactobacillales</taxon>
        <taxon>Streptococcaceae</taxon>
        <taxon>Streptococcus</taxon>
    </lineage>
</organism>
<comment type="caution">
    <text evidence="2">The sequence shown here is derived from an EMBL/GenBank/DDBJ whole genome shotgun (WGS) entry which is preliminary data.</text>
</comment>
<reference evidence="3" key="1">
    <citation type="submission" date="2018-02" db="EMBL/GenBank/DDBJ databases">
        <authorList>
            <person name="Handem S."/>
        </authorList>
    </citation>
    <scope>NUCLEOTIDE SEQUENCE [LARGE SCALE GENOMIC DNA]</scope>
    <source>
        <strain evidence="3">Spain939</strain>
    </source>
</reference>